<dbReference type="STRING" id="254877.A0A1V6TTX8"/>
<feature type="chain" id="PRO_5012573848" evidence="1">
    <location>
        <begin position="18"/>
        <end position="584"/>
    </location>
</feature>
<protein>
    <submittedName>
        <fullName evidence="4">Uncharacterized protein</fullName>
    </submittedName>
</protein>
<feature type="signal peptide" evidence="1">
    <location>
        <begin position="1"/>
        <end position="17"/>
    </location>
</feature>
<name>A0A1V6TTX8_9EURO</name>
<evidence type="ECO:0000313" key="4">
    <source>
        <dbReference type="EMBL" id="OQE29289.1"/>
    </source>
</evidence>
<dbReference type="InterPro" id="IPR001466">
    <property type="entry name" value="Beta-lactam-related"/>
</dbReference>
<organism evidence="4 5">
    <name type="scientific">Penicillium flavigenum</name>
    <dbReference type="NCBI Taxonomy" id="254877"/>
    <lineage>
        <taxon>Eukaryota</taxon>
        <taxon>Fungi</taxon>
        <taxon>Dikarya</taxon>
        <taxon>Ascomycota</taxon>
        <taxon>Pezizomycotina</taxon>
        <taxon>Eurotiomycetes</taxon>
        <taxon>Eurotiomycetidae</taxon>
        <taxon>Eurotiales</taxon>
        <taxon>Aspergillaceae</taxon>
        <taxon>Penicillium</taxon>
    </lineage>
</organism>
<evidence type="ECO:0000256" key="1">
    <source>
        <dbReference type="SAM" id="SignalP"/>
    </source>
</evidence>
<dbReference type="OrthoDB" id="10250282at2759"/>
<reference evidence="5" key="1">
    <citation type="journal article" date="2017" name="Nat. Microbiol.">
        <title>Global analysis of biosynthetic gene clusters reveals vast potential of secondary metabolite production in Penicillium species.</title>
        <authorList>
            <person name="Nielsen J.C."/>
            <person name="Grijseels S."/>
            <person name="Prigent S."/>
            <person name="Ji B."/>
            <person name="Dainat J."/>
            <person name="Nielsen K.F."/>
            <person name="Frisvad J.C."/>
            <person name="Workman M."/>
            <person name="Nielsen J."/>
        </authorList>
    </citation>
    <scope>NUCLEOTIDE SEQUENCE [LARGE SCALE GENOMIC DNA]</scope>
    <source>
        <strain evidence="5">IBT 14082</strain>
    </source>
</reference>
<dbReference type="AlphaFoldDB" id="A0A1V6TTX8"/>
<dbReference type="Gene3D" id="3.40.710.10">
    <property type="entry name" value="DD-peptidase/beta-lactamase superfamily"/>
    <property type="match status" value="1"/>
</dbReference>
<dbReference type="Pfam" id="PF26335">
    <property type="entry name" value="ARB_00930_C"/>
    <property type="match status" value="1"/>
</dbReference>
<dbReference type="SUPFAM" id="SSF56601">
    <property type="entry name" value="beta-lactamase/transpeptidase-like"/>
    <property type="match status" value="1"/>
</dbReference>
<feature type="domain" description="Beta-lactamase-related" evidence="2">
    <location>
        <begin position="96"/>
        <end position="400"/>
    </location>
</feature>
<accession>A0A1V6TTX8</accession>
<evidence type="ECO:0000259" key="3">
    <source>
        <dbReference type="Pfam" id="PF26335"/>
    </source>
</evidence>
<keyword evidence="5" id="KW-1185">Reference proteome</keyword>
<dbReference type="InterPro" id="IPR051478">
    <property type="entry name" value="Beta-lactamase-like_AB/R"/>
</dbReference>
<dbReference type="InterPro" id="IPR058664">
    <property type="entry name" value="ARB_00930-like_C"/>
</dbReference>
<evidence type="ECO:0000313" key="5">
    <source>
        <dbReference type="Proteomes" id="UP000191342"/>
    </source>
</evidence>
<dbReference type="InterPro" id="IPR012338">
    <property type="entry name" value="Beta-lactam/transpept-like"/>
</dbReference>
<sequence>MTLCPLLLVLCAALTNAVHLCPLLGPSWPAPTRLPDDPTVQSALQNITTTIQDAIKAGNFSGNSLSLQIFDTSSSYSLLTLSHTAEAINTTIGVSEVDENTVFRIGSASKIFTMLLLLIEDGFNILQDPVAKYIPEIQAAVVDLRRNSTKRRDGINFTKWNEVTVGELASYLAGIARDYGILDLTEQAPLLESLGFPALPPAQIPPCGVPNPCSRKQFFNGLTRAHPIVPTSSTPIYSNAGFQILGYVLEAVAGKDFEKVLKKDLIKPLNLTHTFYNTPSTSLGVIPISQGEYWWNFNIGEEAPAGGIYSSAKDMSIFGRAILNSTLLPRSITRRWMKPHTHTSSLGFAVGAPWEILSFGDERPIDLYTKSGDIGTYSSALALDIDHGAGFVILGAGSNTHVSIALASDLVSASLLPALEQAAKNQAYERFAGRYALSTGNSSITITTDDGPALVVTSWFNNGTDMFPGYMALNGISDPSQLSIRLYPTGLESPGQISFRAVIPLALPAGIGPFTSSCITWVTVDSQRYGNVGIDEFVFNLDENGNAISVSPRVLRTVLPITSSSDTMMWGRWQENLRAGSMKR</sequence>
<dbReference type="Pfam" id="PF00144">
    <property type="entry name" value="Beta-lactamase"/>
    <property type="match status" value="1"/>
</dbReference>
<comment type="caution">
    <text evidence="4">The sequence shown here is derived from an EMBL/GenBank/DDBJ whole genome shotgun (WGS) entry which is preliminary data.</text>
</comment>
<dbReference type="PANTHER" id="PTHR22935:SF97">
    <property type="entry name" value="BETA-LACTAMASE-RELATED DOMAIN-CONTAINING PROTEIN"/>
    <property type="match status" value="1"/>
</dbReference>
<evidence type="ECO:0000259" key="2">
    <source>
        <dbReference type="Pfam" id="PF00144"/>
    </source>
</evidence>
<dbReference type="EMBL" id="MLQL01000004">
    <property type="protein sequence ID" value="OQE29289.1"/>
    <property type="molecule type" value="Genomic_DNA"/>
</dbReference>
<feature type="domain" description="Beta-lactamase-like ARB-00930-like C-terminal" evidence="3">
    <location>
        <begin position="423"/>
        <end position="559"/>
    </location>
</feature>
<dbReference type="Proteomes" id="UP000191342">
    <property type="component" value="Unassembled WGS sequence"/>
</dbReference>
<dbReference type="PANTHER" id="PTHR22935">
    <property type="entry name" value="PENICILLIN-BINDING PROTEIN"/>
    <property type="match status" value="1"/>
</dbReference>
<proteinExistence type="predicted"/>
<keyword evidence="1" id="KW-0732">Signal</keyword>
<gene>
    <name evidence="4" type="ORF">PENFLA_c004G03678</name>
</gene>